<gene>
    <name evidence="1" type="ORF">WICPIJ_000269</name>
</gene>
<dbReference type="Proteomes" id="UP000774326">
    <property type="component" value="Unassembled WGS sequence"/>
</dbReference>
<reference evidence="1" key="1">
    <citation type="journal article" date="2021" name="Open Biol.">
        <title>Shared evolutionary footprints suggest mitochondrial oxidative damage underlies multiple complex I losses in fungi.</title>
        <authorList>
            <person name="Schikora-Tamarit M.A."/>
            <person name="Marcet-Houben M."/>
            <person name="Nosek J."/>
            <person name="Gabaldon T."/>
        </authorList>
    </citation>
    <scope>NUCLEOTIDE SEQUENCE</scope>
    <source>
        <strain evidence="1">CBS2887</strain>
    </source>
</reference>
<evidence type="ECO:0000313" key="2">
    <source>
        <dbReference type="Proteomes" id="UP000774326"/>
    </source>
</evidence>
<comment type="caution">
    <text evidence="1">The sequence shown here is derived from an EMBL/GenBank/DDBJ whole genome shotgun (WGS) entry which is preliminary data.</text>
</comment>
<dbReference type="AlphaFoldDB" id="A0A9P8QE10"/>
<proteinExistence type="predicted"/>
<evidence type="ECO:0000313" key="1">
    <source>
        <dbReference type="EMBL" id="KAH3688762.1"/>
    </source>
</evidence>
<keyword evidence="2" id="KW-1185">Reference proteome</keyword>
<sequence length="117" mass="12399">MVLVVTVLVTANLEVPSDVILTGISVGNKPTRAICSVFEGKLLGNWHVPALLGGGRVRAVNVVVRSVVNRNMVHAPPLVRRAGKLLVIGTGERVGRRTVGPRVGFSVTTTRGSRGQR</sequence>
<name>A0A9P8QE10_WICPI</name>
<organism evidence="1 2">
    <name type="scientific">Wickerhamomyces pijperi</name>
    <name type="common">Yeast</name>
    <name type="synonym">Pichia pijperi</name>
    <dbReference type="NCBI Taxonomy" id="599730"/>
    <lineage>
        <taxon>Eukaryota</taxon>
        <taxon>Fungi</taxon>
        <taxon>Dikarya</taxon>
        <taxon>Ascomycota</taxon>
        <taxon>Saccharomycotina</taxon>
        <taxon>Saccharomycetes</taxon>
        <taxon>Phaffomycetales</taxon>
        <taxon>Wickerhamomycetaceae</taxon>
        <taxon>Wickerhamomyces</taxon>
    </lineage>
</organism>
<accession>A0A9P8QE10</accession>
<protein>
    <submittedName>
        <fullName evidence="1">Uncharacterized protein</fullName>
    </submittedName>
</protein>
<dbReference type="EMBL" id="JAEUBG010000168">
    <property type="protein sequence ID" value="KAH3688762.1"/>
    <property type="molecule type" value="Genomic_DNA"/>
</dbReference>
<reference evidence="1" key="2">
    <citation type="submission" date="2021-01" db="EMBL/GenBank/DDBJ databases">
        <authorList>
            <person name="Schikora-Tamarit M.A."/>
        </authorList>
    </citation>
    <scope>NUCLEOTIDE SEQUENCE</scope>
    <source>
        <strain evidence="1">CBS2887</strain>
    </source>
</reference>